<dbReference type="EMBL" id="JAUTBK010000002">
    <property type="protein sequence ID" value="MDQ1207215.1"/>
    <property type="molecule type" value="Genomic_DNA"/>
</dbReference>
<dbReference type="RefSeq" id="WP_120430112.1">
    <property type="nucleotide sequence ID" value="NZ_JAUTBK010000002.1"/>
</dbReference>
<organism evidence="1 2">
    <name type="scientific">Acinetobacter baylyi</name>
    <dbReference type="NCBI Taxonomy" id="202950"/>
    <lineage>
        <taxon>Bacteria</taxon>
        <taxon>Pseudomonadati</taxon>
        <taxon>Pseudomonadota</taxon>
        <taxon>Gammaproteobacteria</taxon>
        <taxon>Moraxellales</taxon>
        <taxon>Moraxellaceae</taxon>
        <taxon>Acinetobacter</taxon>
    </lineage>
</organism>
<dbReference type="Proteomes" id="UP001233360">
    <property type="component" value="Unassembled WGS sequence"/>
</dbReference>
<comment type="caution">
    <text evidence="1">The sequence shown here is derived from an EMBL/GenBank/DDBJ whole genome shotgun (WGS) entry which is preliminary data.</text>
</comment>
<protein>
    <submittedName>
        <fullName evidence="1">Uncharacterized protein</fullName>
    </submittedName>
</protein>
<keyword evidence="2" id="KW-1185">Reference proteome</keyword>
<name>A0ABU0URP0_ACIBI</name>
<evidence type="ECO:0000313" key="1">
    <source>
        <dbReference type="EMBL" id="MDQ1207215.1"/>
    </source>
</evidence>
<proteinExistence type="predicted"/>
<evidence type="ECO:0000313" key="2">
    <source>
        <dbReference type="Proteomes" id="UP001233360"/>
    </source>
</evidence>
<sequence length="70" mass="8029">MKALSDLNHHIVQEDFAQTILWLLKHQDIFDSLHYDTSTGQLRVCHALGEDLIREGMYLTAKYGNLVTSI</sequence>
<accession>A0ABU0URP0</accession>
<reference evidence="1 2" key="1">
    <citation type="submission" date="2023-07" db="EMBL/GenBank/DDBJ databases">
        <title>Functional and genomic diversity of the sorghum phyllosphere microbiome.</title>
        <authorList>
            <person name="Shade A."/>
        </authorList>
    </citation>
    <scope>NUCLEOTIDE SEQUENCE [LARGE SCALE GENOMIC DNA]</scope>
    <source>
        <strain evidence="1 2">SORGH_AS_0887</strain>
    </source>
</reference>
<gene>
    <name evidence="1" type="ORF">QE380_000138</name>
</gene>